<evidence type="ECO:0000313" key="2">
    <source>
        <dbReference type="Proteomes" id="UP000663836"/>
    </source>
</evidence>
<feature type="non-terminal residue" evidence="1">
    <location>
        <position position="25"/>
    </location>
</feature>
<accession>A0A820HSP1</accession>
<name>A0A820HSP1_9BILA</name>
<sequence>MSSIKRRRSVYAKQQLIDAICAVIE</sequence>
<organism evidence="1 2">
    <name type="scientific">Rotaria sordida</name>
    <dbReference type="NCBI Taxonomy" id="392033"/>
    <lineage>
        <taxon>Eukaryota</taxon>
        <taxon>Metazoa</taxon>
        <taxon>Spiralia</taxon>
        <taxon>Gnathifera</taxon>
        <taxon>Rotifera</taxon>
        <taxon>Eurotatoria</taxon>
        <taxon>Bdelloidea</taxon>
        <taxon>Philodinida</taxon>
        <taxon>Philodinidae</taxon>
        <taxon>Rotaria</taxon>
    </lineage>
</organism>
<evidence type="ECO:0000313" key="1">
    <source>
        <dbReference type="EMBL" id="CAF4296703.1"/>
    </source>
</evidence>
<dbReference type="AlphaFoldDB" id="A0A820HSP1"/>
<comment type="caution">
    <text evidence="1">The sequence shown here is derived from an EMBL/GenBank/DDBJ whole genome shotgun (WGS) entry which is preliminary data.</text>
</comment>
<proteinExistence type="predicted"/>
<protein>
    <submittedName>
        <fullName evidence="1">Uncharacterized protein</fullName>
    </submittedName>
</protein>
<reference evidence="1" key="1">
    <citation type="submission" date="2021-02" db="EMBL/GenBank/DDBJ databases">
        <authorList>
            <person name="Nowell W R."/>
        </authorList>
    </citation>
    <scope>NUCLEOTIDE SEQUENCE</scope>
</reference>
<gene>
    <name evidence="1" type="ORF">JBS370_LOCUS40242</name>
</gene>
<dbReference type="EMBL" id="CAJOBD010034520">
    <property type="protein sequence ID" value="CAF4296703.1"/>
    <property type="molecule type" value="Genomic_DNA"/>
</dbReference>
<dbReference type="Proteomes" id="UP000663836">
    <property type="component" value="Unassembled WGS sequence"/>
</dbReference>